<dbReference type="AlphaFoldDB" id="A0A2P2PU63"/>
<accession>A0A2P2PU63</accession>
<sequence length="21" mass="2435">MLLKKTSFQVSVFLWTSMSSN</sequence>
<proteinExistence type="predicted"/>
<reference evidence="1" key="1">
    <citation type="submission" date="2018-02" db="EMBL/GenBank/DDBJ databases">
        <title>Rhizophora mucronata_Transcriptome.</title>
        <authorList>
            <person name="Meera S.P."/>
            <person name="Sreeshan A."/>
            <person name="Augustine A."/>
        </authorList>
    </citation>
    <scope>NUCLEOTIDE SEQUENCE</scope>
    <source>
        <tissue evidence="1">Leaf</tissue>
    </source>
</reference>
<evidence type="ECO:0000313" key="1">
    <source>
        <dbReference type="EMBL" id="MBX58284.1"/>
    </source>
</evidence>
<dbReference type="EMBL" id="GGEC01077800">
    <property type="protein sequence ID" value="MBX58284.1"/>
    <property type="molecule type" value="Transcribed_RNA"/>
</dbReference>
<protein>
    <submittedName>
        <fullName evidence="1">Uncharacterized protein</fullName>
    </submittedName>
</protein>
<name>A0A2P2PU63_RHIMU</name>
<organism evidence="1">
    <name type="scientific">Rhizophora mucronata</name>
    <name type="common">Asiatic mangrove</name>
    <dbReference type="NCBI Taxonomy" id="61149"/>
    <lineage>
        <taxon>Eukaryota</taxon>
        <taxon>Viridiplantae</taxon>
        <taxon>Streptophyta</taxon>
        <taxon>Embryophyta</taxon>
        <taxon>Tracheophyta</taxon>
        <taxon>Spermatophyta</taxon>
        <taxon>Magnoliopsida</taxon>
        <taxon>eudicotyledons</taxon>
        <taxon>Gunneridae</taxon>
        <taxon>Pentapetalae</taxon>
        <taxon>rosids</taxon>
        <taxon>fabids</taxon>
        <taxon>Malpighiales</taxon>
        <taxon>Rhizophoraceae</taxon>
        <taxon>Rhizophora</taxon>
    </lineage>
</organism>